<organism evidence="1 2">
    <name type="scientific">Pseudofrankia asymbiotica</name>
    <dbReference type="NCBI Taxonomy" id="1834516"/>
    <lineage>
        <taxon>Bacteria</taxon>
        <taxon>Bacillati</taxon>
        <taxon>Actinomycetota</taxon>
        <taxon>Actinomycetes</taxon>
        <taxon>Frankiales</taxon>
        <taxon>Frankiaceae</taxon>
        <taxon>Pseudofrankia</taxon>
    </lineage>
</organism>
<proteinExistence type="predicted"/>
<accession>A0A1V2IL20</accession>
<dbReference type="AlphaFoldDB" id="A0A1V2IL20"/>
<dbReference type="STRING" id="1834516.BL253_02715"/>
<protein>
    <submittedName>
        <fullName evidence="1">Uncharacterized protein</fullName>
    </submittedName>
</protein>
<comment type="caution">
    <text evidence="1">The sequence shown here is derived from an EMBL/GenBank/DDBJ whole genome shotgun (WGS) entry which is preliminary data.</text>
</comment>
<evidence type="ECO:0000313" key="1">
    <source>
        <dbReference type="EMBL" id="ONH33101.1"/>
    </source>
</evidence>
<evidence type="ECO:0000313" key="2">
    <source>
        <dbReference type="Proteomes" id="UP000188929"/>
    </source>
</evidence>
<dbReference type="EMBL" id="MOMC01000007">
    <property type="protein sequence ID" value="ONH33101.1"/>
    <property type="molecule type" value="Genomic_DNA"/>
</dbReference>
<sequence>MALPASAAGFGDTTVTLELTGATLDISVPTGPVSLGVKAVTDSSASGPLGLVTVTDNRSADPAAWAASVSATPFQSGAHVLSASYDTGVVTSTGIPISQWTINTPVTLTPNPQQIVTLNPTWPGGGNNSAAWNPTITVAIPPNAIAGTYSSVVTHSVI</sequence>
<keyword evidence="2" id="KW-1185">Reference proteome</keyword>
<name>A0A1V2IL20_9ACTN</name>
<reference evidence="2" key="1">
    <citation type="submission" date="2016-10" db="EMBL/GenBank/DDBJ databases">
        <title>Frankia sp. NRRL B-16386 Genome sequencing.</title>
        <authorList>
            <person name="Ghodhbane-Gtari F."/>
            <person name="Swanson E."/>
            <person name="Gueddou A."/>
            <person name="Hezbri K."/>
            <person name="Ktari K."/>
            <person name="Nouioui I."/>
            <person name="Morris K."/>
            <person name="Simpson S."/>
            <person name="Abebe-Akele F."/>
            <person name="Thomas K."/>
            <person name="Gtari M."/>
            <person name="Tisa L.S."/>
        </authorList>
    </citation>
    <scope>NUCLEOTIDE SEQUENCE [LARGE SCALE GENOMIC DNA]</scope>
    <source>
        <strain evidence="2">NRRL B-16386</strain>
    </source>
</reference>
<dbReference type="Proteomes" id="UP000188929">
    <property type="component" value="Unassembled WGS sequence"/>
</dbReference>
<gene>
    <name evidence="1" type="ORF">BL253_02715</name>
</gene>